<dbReference type="EMBL" id="CP113524">
    <property type="protein sequence ID" value="WAJ22136.1"/>
    <property type="molecule type" value="Genomic_DNA"/>
</dbReference>
<dbReference type="Proteomes" id="UP001163115">
    <property type="component" value="Chromosome"/>
</dbReference>
<reference evidence="6" key="1">
    <citation type="submission" date="2022-11" db="EMBL/GenBank/DDBJ databases">
        <title>Lacrimispora xylanolytica sy1, complete genome.</title>
        <authorList>
            <person name="Choi S."/>
        </authorList>
    </citation>
    <scope>NUCLEOTIDE SEQUENCE</scope>
    <source>
        <strain evidence="6">Sy1</strain>
    </source>
</reference>
<feature type="transmembrane region" description="Helical" evidence="5">
    <location>
        <begin position="54"/>
        <end position="70"/>
    </location>
</feature>
<keyword evidence="2 5" id="KW-0812">Transmembrane</keyword>
<feature type="transmembrane region" description="Helical" evidence="5">
    <location>
        <begin position="309"/>
        <end position="329"/>
    </location>
</feature>
<keyword evidence="7" id="KW-1185">Reference proteome</keyword>
<gene>
    <name evidence="6" type="ORF">OW255_11125</name>
</gene>
<feature type="transmembrane region" description="Helical" evidence="5">
    <location>
        <begin position="380"/>
        <end position="403"/>
    </location>
</feature>
<feature type="transmembrane region" description="Helical" evidence="5">
    <location>
        <begin position="204"/>
        <end position="230"/>
    </location>
</feature>
<dbReference type="RefSeq" id="WP_024835857.1">
    <property type="nucleotide sequence ID" value="NZ_CP113524.1"/>
</dbReference>
<comment type="subcellular location">
    <subcellularLocation>
        <location evidence="1">Membrane</location>
        <topology evidence="1">Multi-pass membrane protein</topology>
    </subcellularLocation>
</comment>
<keyword evidence="4 5" id="KW-0472">Membrane</keyword>
<dbReference type="InterPro" id="IPR001898">
    <property type="entry name" value="SLC13A/DASS"/>
</dbReference>
<dbReference type="PANTHER" id="PTHR10283">
    <property type="entry name" value="SOLUTE CARRIER FAMILY 13 MEMBER"/>
    <property type="match status" value="1"/>
</dbReference>
<evidence type="ECO:0000256" key="3">
    <source>
        <dbReference type="ARBA" id="ARBA00022989"/>
    </source>
</evidence>
<feature type="transmembrane region" description="Helical" evidence="5">
    <location>
        <begin position="349"/>
        <end position="373"/>
    </location>
</feature>
<evidence type="ECO:0000313" key="7">
    <source>
        <dbReference type="Proteomes" id="UP001163115"/>
    </source>
</evidence>
<keyword evidence="3 5" id="KW-1133">Transmembrane helix</keyword>
<dbReference type="Pfam" id="PF00939">
    <property type="entry name" value="Na_sulph_symp"/>
    <property type="match status" value="1"/>
</dbReference>
<feature type="transmembrane region" description="Helical" evidence="5">
    <location>
        <begin position="164"/>
        <end position="184"/>
    </location>
</feature>
<feature type="transmembrane region" description="Helical" evidence="5">
    <location>
        <begin position="435"/>
        <end position="459"/>
    </location>
</feature>
<organism evidence="6 7">
    <name type="scientific">Lacrimispora xylanolytica</name>
    <dbReference type="NCBI Taxonomy" id="29375"/>
    <lineage>
        <taxon>Bacteria</taxon>
        <taxon>Bacillati</taxon>
        <taxon>Bacillota</taxon>
        <taxon>Clostridia</taxon>
        <taxon>Lachnospirales</taxon>
        <taxon>Lachnospiraceae</taxon>
        <taxon>Lacrimispora</taxon>
    </lineage>
</organism>
<evidence type="ECO:0000256" key="4">
    <source>
        <dbReference type="ARBA" id="ARBA00023136"/>
    </source>
</evidence>
<protein>
    <submittedName>
        <fullName evidence="6">SLC13 family permease</fullName>
    </submittedName>
</protein>
<sequence>MKWNKQILGFFGGILVLAIVLFLPLEGLAREGRIFLGLTLMTVVWWATQVAQSGYVGGFYVVCLCLLKLADTKVIFASWTGSTLWLVIGAYMIANAVKKSGLGERISYMYILKFVRSWRSIIIGIFVLTLILSLLIPNPWSRAFLIMSVMTVIIKAAKMPKEDAVKVGFTVFAASVPVSLIFMTGDSIINPLVVSYSTSSNINFITWLVIIGPPAVFLSLMNLFLILVLFKPTREVTMDFEEVRKAKTDLGRISEKEIRTLVWILIAIALWVTNGITGLDIGWVTLAVAMCLSLPVIGNVLTPKEWGDVPVHVLVFLTAAMAIGKVGAATGLNDWLAVTLLPDKLPENIFILAVLIGGIAIVIHMFIGSVIAAMGVAVPAILVCTNALGIDPFVIAAIIYLAVYTHYIMPFHHLNILVGQGEENGMYTQKEVMKMGIPLLIPVFLTVIFAVMWFTVLGLV</sequence>
<proteinExistence type="predicted"/>
<feature type="transmembrane region" description="Helical" evidence="5">
    <location>
        <begin position="283"/>
        <end position="302"/>
    </location>
</feature>
<evidence type="ECO:0000256" key="5">
    <source>
        <dbReference type="SAM" id="Phobius"/>
    </source>
</evidence>
<feature type="transmembrane region" description="Helical" evidence="5">
    <location>
        <begin position="7"/>
        <end position="25"/>
    </location>
</feature>
<evidence type="ECO:0000256" key="1">
    <source>
        <dbReference type="ARBA" id="ARBA00004141"/>
    </source>
</evidence>
<feature type="transmembrane region" description="Helical" evidence="5">
    <location>
        <begin position="118"/>
        <end position="136"/>
    </location>
</feature>
<name>A0ABY7A6I4_9FIRM</name>
<feature type="transmembrane region" description="Helical" evidence="5">
    <location>
        <begin position="76"/>
        <end position="97"/>
    </location>
</feature>
<feature type="transmembrane region" description="Helical" evidence="5">
    <location>
        <begin position="260"/>
        <end position="277"/>
    </location>
</feature>
<evidence type="ECO:0000313" key="6">
    <source>
        <dbReference type="EMBL" id="WAJ22136.1"/>
    </source>
</evidence>
<accession>A0ABY7A6I4</accession>
<evidence type="ECO:0000256" key="2">
    <source>
        <dbReference type="ARBA" id="ARBA00022692"/>
    </source>
</evidence>